<dbReference type="GO" id="GO:0006777">
    <property type="term" value="P:Mo-molybdopterin cofactor biosynthetic process"/>
    <property type="evidence" value="ECO:0007669"/>
    <property type="project" value="UniProtKB-KW"/>
</dbReference>
<dbReference type="RefSeq" id="WP_131913400.1">
    <property type="nucleotide sequence ID" value="NZ_OU594967.1"/>
</dbReference>
<dbReference type="SUPFAM" id="SSF54690">
    <property type="entry name" value="Molybdopterin synthase subunit MoaE"/>
    <property type="match status" value="1"/>
</dbReference>
<organism evidence="12 13">
    <name type="scientific">Celerinatantimonas diazotrophica</name>
    <dbReference type="NCBI Taxonomy" id="412034"/>
    <lineage>
        <taxon>Bacteria</taxon>
        <taxon>Pseudomonadati</taxon>
        <taxon>Pseudomonadota</taxon>
        <taxon>Gammaproteobacteria</taxon>
        <taxon>Celerinatantimonadaceae</taxon>
        <taxon>Celerinatantimonas</taxon>
    </lineage>
</organism>
<evidence type="ECO:0000256" key="6">
    <source>
        <dbReference type="ARBA" id="ARBA00026066"/>
    </source>
</evidence>
<dbReference type="NCBIfam" id="NF007959">
    <property type="entry name" value="PRK10678.1"/>
    <property type="match status" value="1"/>
</dbReference>
<comment type="caution">
    <text evidence="12">The sequence shown here is derived from an EMBL/GenBank/DDBJ whole genome shotgun (WGS) entry which is preliminary data.</text>
</comment>
<dbReference type="Pfam" id="PF02391">
    <property type="entry name" value="MoaE"/>
    <property type="match status" value="1"/>
</dbReference>
<accession>A0A4R1JAR2</accession>
<evidence type="ECO:0000313" key="12">
    <source>
        <dbReference type="EMBL" id="TCK47594.1"/>
    </source>
</evidence>
<dbReference type="UniPathway" id="UPA00344"/>
<evidence type="ECO:0000256" key="2">
    <source>
        <dbReference type="ARBA" id="ARBA00005426"/>
    </source>
</evidence>
<sequence>MIKIQQEDFNVGQQYTRLANNPEAGAIVFFVGCVRDMNQDESVSGLFLEHYPDMTEKVIEQIVSQAQERWHLSDVNVVHRVGQLEVNEQIVFVGVSAAHRNDAFAGAEFIMDKLKTAAPFWKKENRQGKSYWLEQRQSDVQAANKWDV</sequence>
<name>A0A4R1JAR2_9GAMM</name>
<dbReference type="PANTHER" id="PTHR23404">
    <property type="entry name" value="MOLYBDOPTERIN SYNTHASE RELATED"/>
    <property type="match status" value="1"/>
</dbReference>
<dbReference type="GO" id="GO:0030366">
    <property type="term" value="F:molybdopterin synthase activity"/>
    <property type="evidence" value="ECO:0007669"/>
    <property type="project" value="UniProtKB-EC"/>
</dbReference>
<evidence type="ECO:0000256" key="7">
    <source>
        <dbReference type="ARBA" id="ARBA00029745"/>
    </source>
</evidence>
<dbReference type="OrthoDB" id="9803224at2"/>
<dbReference type="CDD" id="cd00756">
    <property type="entry name" value="MoaE"/>
    <property type="match status" value="1"/>
</dbReference>
<evidence type="ECO:0000256" key="1">
    <source>
        <dbReference type="ARBA" id="ARBA00005046"/>
    </source>
</evidence>
<evidence type="ECO:0000256" key="9">
    <source>
        <dbReference type="ARBA" id="ARBA00030781"/>
    </source>
</evidence>
<dbReference type="InterPro" id="IPR003448">
    <property type="entry name" value="Mopterin_biosynth_MoaE"/>
</dbReference>
<evidence type="ECO:0000256" key="11">
    <source>
        <dbReference type="ARBA" id="ARBA00049878"/>
    </source>
</evidence>
<dbReference type="AlphaFoldDB" id="A0A4R1JAR2"/>
<comment type="subunit">
    <text evidence="6">Heterotetramer of 2 MoaD subunits and 2 MoaE subunits. Also stable as homodimer. The enzyme changes between these two forms during catalysis.</text>
</comment>
<proteinExistence type="inferred from homology"/>
<reference evidence="12 13" key="1">
    <citation type="submission" date="2019-03" db="EMBL/GenBank/DDBJ databases">
        <title>Genomic Encyclopedia of Type Strains, Phase IV (KMG-IV): sequencing the most valuable type-strain genomes for metagenomic binning, comparative biology and taxonomic classification.</title>
        <authorList>
            <person name="Goeker M."/>
        </authorList>
    </citation>
    <scope>NUCLEOTIDE SEQUENCE [LARGE SCALE GENOMIC DNA]</scope>
    <source>
        <strain evidence="12 13">DSM 18577</strain>
    </source>
</reference>
<dbReference type="EMBL" id="SMGD01000014">
    <property type="protein sequence ID" value="TCK47594.1"/>
    <property type="molecule type" value="Genomic_DNA"/>
</dbReference>
<evidence type="ECO:0000256" key="10">
    <source>
        <dbReference type="ARBA" id="ARBA00032474"/>
    </source>
</evidence>
<evidence type="ECO:0000256" key="3">
    <source>
        <dbReference type="ARBA" id="ARBA00011950"/>
    </source>
</evidence>
<keyword evidence="5" id="KW-0501">Molybdenum cofactor biosynthesis</keyword>
<comment type="pathway">
    <text evidence="1">Cofactor biosynthesis; molybdopterin biosynthesis.</text>
</comment>
<dbReference type="Gene3D" id="3.90.1170.40">
    <property type="entry name" value="Molybdopterin biosynthesis MoaE subunit"/>
    <property type="match status" value="1"/>
</dbReference>
<evidence type="ECO:0000256" key="8">
    <source>
        <dbReference type="ARBA" id="ARBA00030407"/>
    </source>
</evidence>
<gene>
    <name evidence="12" type="ORF">EV690_2631</name>
</gene>
<comment type="catalytic activity">
    <reaction evidence="11">
        <text>2 [molybdopterin-synthase sulfur-carrier protein]-C-terminal-Gly-aminoethanethioate + cyclic pyranopterin phosphate + H2O = molybdopterin + 2 [molybdopterin-synthase sulfur-carrier protein]-C-terminal Gly-Gly + 2 H(+)</text>
        <dbReference type="Rhea" id="RHEA:26333"/>
        <dbReference type="Rhea" id="RHEA-COMP:12202"/>
        <dbReference type="Rhea" id="RHEA-COMP:19907"/>
        <dbReference type="ChEBI" id="CHEBI:15377"/>
        <dbReference type="ChEBI" id="CHEBI:15378"/>
        <dbReference type="ChEBI" id="CHEBI:58698"/>
        <dbReference type="ChEBI" id="CHEBI:59648"/>
        <dbReference type="ChEBI" id="CHEBI:90778"/>
        <dbReference type="ChEBI" id="CHEBI:232372"/>
        <dbReference type="EC" id="2.8.1.12"/>
    </reaction>
</comment>
<protein>
    <recommendedName>
        <fullName evidence="4">Molybdopterin synthase catalytic subunit</fullName>
        <ecNumber evidence="3">2.8.1.12</ecNumber>
    </recommendedName>
    <alternativeName>
        <fullName evidence="9">MPT synthase subunit 2</fullName>
    </alternativeName>
    <alternativeName>
        <fullName evidence="7">Molybdenum cofactor biosynthesis protein E</fullName>
    </alternativeName>
    <alternativeName>
        <fullName evidence="8">Molybdopterin-converting factor large subunit</fullName>
    </alternativeName>
    <alternativeName>
        <fullName evidence="10">Molybdopterin-converting factor subunit 2</fullName>
    </alternativeName>
</protein>
<evidence type="ECO:0000313" key="13">
    <source>
        <dbReference type="Proteomes" id="UP000295565"/>
    </source>
</evidence>
<comment type="similarity">
    <text evidence="2">Belongs to the MoaE family.</text>
</comment>
<dbReference type="Proteomes" id="UP000295565">
    <property type="component" value="Unassembled WGS sequence"/>
</dbReference>
<evidence type="ECO:0000256" key="5">
    <source>
        <dbReference type="ARBA" id="ARBA00023150"/>
    </source>
</evidence>
<keyword evidence="13" id="KW-1185">Reference proteome</keyword>
<dbReference type="InterPro" id="IPR036563">
    <property type="entry name" value="MoaE_sf"/>
</dbReference>
<evidence type="ECO:0000256" key="4">
    <source>
        <dbReference type="ARBA" id="ARBA00013858"/>
    </source>
</evidence>
<dbReference type="EC" id="2.8.1.12" evidence="3"/>